<proteinExistence type="predicted"/>
<organism evidence="1 2">
    <name type="scientific">Plasmodium falciparum MaliPS096_E11</name>
    <dbReference type="NCBI Taxonomy" id="1036727"/>
    <lineage>
        <taxon>Eukaryota</taxon>
        <taxon>Sar</taxon>
        <taxon>Alveolata</taxon>
        <taxon>Apicomplexa</taxon>
        <taxon>Aconoidasida</taxon>
        <taxon>Haemosporida</taxon>
        <taxon>Plasmodiidae</taxon>
        <taxon>Plasmodium</taxon>
        <taxon>Plasmodium (Laverania)</taxon>
    </lineage>
</organism>
<gene>
    <name evidence="1" type="ORF">PFMALIP_05809</name>
</gene>
<name>A0A024WG22_PLAFA</name>
<sequence>MEGNCRTTSHKQVLPILKPGHISCTHNGTHKLTEHS</sequence>
<dbReference type="AlphaFoldDB" id="A0A024WG22"/>
<evidence type="ECO:0000313" key="2">
    <source>
        <dbReference type="Proteomes" id="UP000030699"/>
    </source>
</evidence>
<dbReference type="EMBL" id="KI925736">
    <property type="protein sequence ID" value="ETW46124.1"/>
    <property type="molecule type" value="Genomic_DNA"/>
</dbReference>
<reference evidence="1 2" key="2">
    <citation type="submission" date="2013-02" db="EMBL/GenBank/DDBJ databases">
        <title>The Genome Sequence of Plasmodium falciparum MaliPS096_E11.</title>
        <authorList>
            <consortium name="The Broad Institute Genome Sequencing Platform"/>
            <consortium name="The Broad Institute Genome Sequencing Center for Infectious Disease"/>
            <person name="Neafsey D."/>
            <person name="Cheeseman I."/>
            <person name="Volkman S."/>
            <person name="Adams J."/>
            <person name="Walker B."/>
            <person name="Young S.K."/>
            <person name="Zeng Q."/>
            <person name="Gargeya S."/>
            <person name="Fitzgerald M."/>
            <person name="Haas B."/>
            <person name="Abouelleil A."/>
            <person name="Alvarado L."/>
            <person name="Arachchi H.M."/>
            <person name="Berlin A.M."/>
            <person name="Chapman S.B."/>
            <person name="Dewar J."/>
            <person name="Goldberg J."/>
            <person name="Griggs A."/>
            <person name="Gujja S."/>
            <person name="Hansen M."/>
            <person name="Howarth C."/>
            <person name="Imamovic A."/>
            <person name="Larimer J."/>
            <person name="McCowan C."/>
            <person name="Murphy C."/>
            <person name="Neiman D."/>
            <person name="Pearson M."/>
            <person name="Priest M."/>
            <person name="Roberts A."/>
            <person name="Saif S."/>
            <person name="Shea T."/>
            <person name="Sisk P."/>
            <person name="Sykes S."/>
            <person name="Wortman J."/>
            <person name="Nusbaum C."/>
            <person name="Birren B."/>
        </authorList>
    </citation>
    <scope>NUCLEOTIDE SEQUENCE [LARGE SCALE GENOMIC DNA]</scope>
    <source>
        <strain evidence="1 2">MaliPS096_E11</strain>
    </source>
</reference>
<dbReference type="Proteomes" id="UP000030699">
    <property type="component" value="Unassembled WGS sequence"/>
</dbReference>
<accession>A0A024WG22</accession>
<protein>
    <submittedName>
        <fullName evidence="1">Uncharacterized protein</fullName>
    </submittedName>
</protein>
<evidence type="ECO:0000313" key="1">
    <source>
        <dbReference type="EMBL" id="ETW46124.1"/>
    </source>
</evidence>
<reference evidence="1 2" key="1">
    <citation type="submission" date="2013-02" db="EMBL/GenBank/DDBJ databases">
        <title>The Genome Annotation of Plasmodium falciparum MaliPS096_E11.</title>
        <authorList>
            <consortium name="The Broad Institute Genome Sequencing Platform"/>
            <consortium name="The Broad Institute Genome Sequencing Center for Infectious Disease"/>
            <person name="Neafsey D."/>
            <person name="Hoffman S."/>
            <person name="Volkman S."/>
            <person name="Rosenthal P."/>
            <person name="Walker B."/>
            <person name="Young S.K."/>
            <person name="Zeng Q."/>
            <person name="Gargeya S."/>
            <person name="Fitzgerald M."/>
            <person name="Haas B."/>
            <person name="Abouelleil A."/>
            <person name="Allen A.W."/>
            <person name="Alvarado L."/>
            <person name="Arachchi H.M."/>
            <person name="Berlin A.M."/>
            <person name="Chapman S.B."/>
            <person name="Gainer-Dewar J."/>
            <person name="Goldberg J."/>
            <person name="Griggs A."/>
            <person name="Gujja S."/>
            <person name="Hansen M."/>
            <person name="Howarth C."/>
            <person name="Imamovic A."/>
            <person name="Ireland A."/>
            <person name="Larimer J."/>
            <person name="McCowan C."/>
            <person name="Murphy C."/>
            <person name="Pearson M."/>
            <person name="Poon T.W."/>
            <person name="Priest M."/>
            <person name="Roberts A."/>
            <person name="Saif S."/>
            <person name="Shea T."/>
            <person name="Sisk P."/>
            <person name="Sykes S."/>
            <person name="Wortman J."/>
            <person name="Nusbaum C."/>
            <person name="Birren B."/>
        </authorList>
    </citation>
    <scope>NUCLEOTIDE SEQUENCE [LARGE SCALE GENOMIC DNA]</scope>
    <source>
        <strain evidence="1 2">MaliPS096_E11</strain>
    </source>
</reference>